<dbReference type="Pfam" id="PF02754">
    <property type="entry name" value="CCG"/>
    <property type="match status" value="2"/>
</dbReference>
<accession>A0A6C0G7Q3</accession>
<evidence type="ECO:0000313" key="8">
    <source>
        <dbReference type="EMBL" id="QHT63763.1"/>
    </source>
</evidence>
<evidence type="ECO:0000256" key="3">
    <source>
        <dbReference type="ARBA" id="ARBA00022737"/>
    </source>
</evidence>
<name>A0A6C0G7Q3_9BACL</name>
<organism evidence="8 9">
    <name type="scientific">Paenibacillus lycopersici</name>
    <dbReference type="NCBI Taxonomy" id="2704462"/>
    <lineage>
        <taxon>Bacteria</taxon>
        <taxon>Bacillati</taxon>
        <taxon>Bacillota</taxon>
        <taxon>Bacilli</taxon>
        <taxon>Bacillales</taxon>
        <taxon>Paenibacillaceae</taxon>
        <taxon>Paenibacillus</taxon>
    </lineage>
</organism>
<evidence type="ECO:0000256" key="5">
    <source>
        <dbReference type="ARBA" id="ARBA00023014"/>
    </source>
</evidence>
<feature type="region of interest" description="Disordered" evidence="6">
    <location>
        <begin position="316"/>
        <end position="347"/>
    </location>
</feature>
<dbReference type="PROSITE" id="PS51379">
    <property type="entry name" value="4FE4S_FER_2"/>
    <property type="match status" value="1"/>
</dbReference>
<dbReference type="GO" id="GO:0051539">
    <property type="term" value="F:4 iron, 4 sulfur cluster binding"/>
    <property type="evidence" value="ECO:0007669"/>
    <property type="project" value="UniProtKB-KW"/>
</dbReference>
<proteinExistence type="predicted"/>
<keyword evidence="9" id="KW-1185">Reference proteome</keyword>
<dbReference type="Proteomes" id="UP000476064">
    <property type="component" value="Chromosome"/>
</dbReference>
<dbReference type="InterPro" id="IPR017896">
    <property type="entry name" value="4Fe4S_Fe-S-bd"/>
</dbReference>
<evidence type="ECO:0000256" key="1">
    <source>
        <dbReference type="ARBA" id="ARBA00022485"/>
    </source>
</evidence>
<keyword evidence="3" id="KW-0677">Repeat</keyword>
<dbReference type="PANTHER" id="PTHR32479:SF17">
    <property type="entry name" value="GLYCOLATE OXIDASE IRON-SULFUR SUBUNIT"/>
    <property type="match status" value="1"/>
</dbReference>
<keyword evidence="2" id="KW-0479">Metal-binding</keyword>
<dbReference type="AlphaFoldDB" id="A0A6C0G7Q3"/>
<protein>
    <submittedName>
        <fullName evidence="8">(Fe-S)-binding protein</fullName>
    </submittedName>
</protein>
<evidence type="ECO:0000259" key="7">
    <source>
        <dbReference type="PROSITE" id="PS51379"/>
    </source>
</evidence>
<evidence type="ECO:0000256" key="4">
    <source>
        <dbReference type="ARBA" id="ARBA00023004"/>
    </source>
</evidence>
<dbReference type="InterPro" id="IPR004017">
    <property type="entry name" value="Cys_rich_dom"/>
</dbReference>
<dbReference type="Pfam" id="PF13183">
    <property type="entry name" value="Fer4_8"/>
    <property type="match status" value="1"/>
</dbReference>
<dbReference type="SUPFAM" id="SSF54862">
    <property type="entry name" value="4Fe-4S ferredoxins"/>
    <property type="match status" value="1"/>
</dbReference>
<dbReference type="KEGG" id="plyc:GXP70_06200"/>
<keyword evidence="1" id="KW-0004">4Fe-4S</keyword>
<dbReference type="EMBL" id="CP048209">
    <property type="protein sequence ID" value="QHT63763.1"/>
    <property type="molecule type" value="Genomic_DNA"/>
</dbReference>
<dbReference type="PANTHER" id="PTHR32479">
    <property type="entry name" value="GLYCOLATE OXIDASE IRON-SULFUR SUBUNIT"/>
    <property type="match status" value="1"/>
</dbReference>
<evidence type="ECO:0000256" key="6">
    <source>
        <dbReference type="SAM" id="MobiDB-lite"/>
    </source>
</evidence>
<dbReference type="GO" id="GO:0046872">
    <property type="term" value="F:metal ion binding"/>
    <property type="evidence" value="ECO:0007669"/>
    <property type="project" value="UniProtKB-KW"/>
</dbReference>
<dbReference type="InterPro" id="IPR017900">
    <property type="entry name" value="4Fe4S_Fe_S_CS"/>
</dbReference>
<gene>
    <name evidence="8" type="ORF">GXP70_06200</name>
</gene>
<feature type="domain" description="4Fe-4S ferredoxin-type" evidence="7">
    <location>
        <begin position="42"/>
        <end position="65"/>
    </location>
</feature>
<sequence>MRCGFCLPACPTFRETGIEAESPRGRIALMKAVADGIMAPDAAFETQMNHCLGCRACEPACPADVKYGQLLEQARDAVETHTTSHRWWVKIARKAAFDGLFPHQNRMRLLGGALQLYQRAGLRKLARGTGLMKLFPPHLREMEAILPEASRRGVVEQIGAFHPAQGERIAAVGLFRGCIMDVLFTETNKHTVELLNEAGFDVVIPETQNCCGALHAHSGEQAGAKALAKRNIAAFKAAGVEWIVSNAGGCGALLVEYDHLLHDDPQWREDAAWFAKRTIDVSQLLVEHGRLQSAAQAALAAGAGLAGVGAAKAGAKAGDANDGGHGSGSAEPSADKGGGAQAAGHEHVRGVSAAPAKLAAASGVCAGSCSGVGFASAEGVRITYQDSCHLRNVMRSSEAPRKLMRSVANAEFVELAEADRCCGSAGIYNLTQPQMASQILDHKMEHVQRTEAHYLLTSNPGCLLQMKSGIEKHGMSGRMQAMHLVDFLHERMSGAGRSE</sequence>
<evidence type="ECO:0000256" key="2">
    <source>
        <dbReference type="ARBA" id="ARBA00022723"/>
    </source>
</evidence>
<keyword evidence="4" id="KW-0408">Iron</keyword>
<keyword evidence="5" id="KW-0411">Iron-sulfur</keyword>
<dbReference type="Gene3D" id="1.10.1060.10">
    <property type="entry name" value="Alpha-helical ferredoxin"/>
    <property type="match status" value="1"/>
</dbReference>
<dbReference type="PROSITE" id="PS00198">
    <property type="entry name" value="4FE4S_FER_1"/>
    <property type="match status" value="1"/>
</dbReference>
<dbReference type="GO" id="GO:0016491">
    <property type="term" value="F:oxidoreductase activity"/>
    <property type="evidence" value="ECO:0007669"/>
    <property type="project" value="UniProtKB-ARBA"/>
</dbReference>
<dbReference type="InterPro" id="IPR009051">
    <property type="entry name" value="Helical_ferredxn"/>
</dbReference>
<evidence type="ECO:0000313" key="9">
    <source>
        <dbReference type="Proteomes" id="UP000476064"/>
    </source>
</evidence>
<reference evidence="8 9" key="1">
    <citation type="submission" date="2020-01" db="EMBL/GenBank/DDBJ databases">
        <title>Paenibacillus sp. nov., isolated from tomato rhizosphere.</title>
        <authorList>
            <person name="Weon H.-Y."/>
            <person name="Lee S.A."/>
        </authorList>
    </citation>
    <scope>NUCLEOTIDE SEQUENCE [LARGE SCALE GENOMIC DNA]</scope>
    <source>
        <strain evidence="8 9">12200R-189</strain>
    </source>
</reference>